<reference evidence="1 2" key="1">
    <citation type="submission" date="2006-04" db="EMBL/GenBank/DDBJ databases">
        <authorList>
            <person name="Nierman W.C."/>
        </authorList>
    </citation>
    <scope>NUCLEOTIDE SEQUENCE [LARGE SCALE GENOMIC DNA]</scope>
    <source>
        <strain evidence="1 2">DW4/3-1</strain>
    </source>
</reference>
<organism evidence="1 2">
    <name type="scientific">Stigmatella aurantiaca (strain DW4/3-1)</name>
    <dbReference type="NCBI Taxonomy" id="378806"/>
    <lineage>
        <taxon>Bacteria</taxon>
        <taxon>Pseudomonadati</taxon>
        <taxon>Myxococcota</taxon>
        <taxon>Myxococcia</taxon>
        <taxon>Myxococcales</taxon>
        <taxon>Cystobacterineae</taxon>
        <taxon>Archangiaceae</taxon>
        <taxon>Stigmatella</taxon>
    </lineage>
</organism>
<dbReference type="AlphaFoldDB" id="Q08Q58"/>
<name>Q08Q58_STIAD</name>
<dbReference type="EMBL" id="AAMD01000221">
    <property type="protein sequence ID" value="EAU62618.1"/>
    <property type="molecule type" value="Genomic_DNA"/>
</dbReference>
<evidence type="ECO:0000313" key="2">
    <source>
        <dbReference type="Proteomes" id="UP000032702"/>
    </source>
</evidence>
<gene>
    <name evidence="1" type="ORF">STIAU_4558</name>
</gene>
<comment type="caution">
    <text evidence="1">The sequence shown here is derived from an EMBL/GenBank/DDBJ whole genome shotgun (WGS) entry which is preliminary data.</text>
</comment>
<evidence type="ECO:0000313" key="1">
    <source>
        <dbReference type="EMBL" id="EAU62618.1"/>
    </source>
</evidence>
<sequence length="38" mass="4141">MVLLEEGPGAMEPMSFYPTQAPAQRGLNTLRRSPALLP</sequence>
<proteinExistence type="predicted"/>
<dbReference type="Proteomes" id="UP000032702">
    <property type="component" value="Unassembled WGS sequence"/>
</dbReference>
<protein>
    <submittedName>
        <fullName evidence="1">Uncharacterized protein</fullName>
    </submittedName>
</protein>
<accession>Q08Q58</accession>